<dbReference type="GO" id="GO:0015074">
    <property type="term" value="P:DNA integration"/>
    <property type="evidence" value="ECO:0007669"/>
    <property type="project" value="InterPro"/>
</dbReference>
<dbReference type="GO" id="GO:0006310">
    <property type="term" value="P:DNA recombination"/>
    <property type="evidence" value="ECO:0007669"/>
    <property type="project" value="InterPro"/>
</dbReference>
<proteinExistence type="predicted"/>
<feature type="region of interest" description="Disordered" evidence="1">
    <location>
        <begin position="198"/>
        <end position="222"/>
    </location>
</feature>
<sequence>MTSYLYSTASRSSDYQDAALLCLMWFLFDRASDMTFVRKQQLSIGAGGVFFLCFIRVKTFDEQALSLFPGADFTTYPLLTLALALITQDSPCAALLNHLPLQAKDVPVGLTDSIPLLELREDSGATESPQTTEPSAPVAATPTVGTHALVNRLLERIGGAAGVEEALTSHSFRRGGAQHVNASSELTAQRIFDRGAWNLTTTNKPSPMSSTSRRKTTKSRSC</sequence>
<dbReference type="AlphaFoldDB" id="A0A9W6TVL4"/>
<accession>A0A9W6TVL4</accession>
<evidence type="ECO:0000313" key="3">
    <source>
        <dbReference type="Proteomes" id="UP001165121"/>
    </source>
</evidence>
<dbReference type="EMBL" id="BSXT01000187">
    <property type="protein sequence ID" value="GMF20162.1"/>
    <property type="molecule type" value="Genomic_DNA"/>
</dbReference>
<dbReference type="Gene3D" id="1.10.443.10">
    <property type="entry name" value="Intergrase catalytic core"/>
    <property type="match status" value="1"/>
</dbReference>
<evidence type="ECO:0000256" key="1">
    <source>
        <dbReference type="SAM" id="MobiDB-lite"/>
    </source>
</evidence>
<dbReference type="Proteomes" id="UP001165121">
    <property type="component" value="Unassembled WGS sequence"/>
</dbReference>
<keyword evidence="3" id="KW-1185">Reference proteome</keyword>
<name>A0A9W6TVL4_9STRA</name>
<comment type="caution">
    <text evidence="2">The sequence shown here is derived from an EMBL/GenBank/DDBJ whole genome shotgun (WGS) entry which is preliminary data.</text>
</comment>
<organism evidence="2 3">
    <name type="scientific">Phytophthora fragariaefolia</name>
    <dbReference type="NCBI Taxonomy" id="1490495"/>
    <lineage>
        <taxon>Eukaryota</taxon>
        <taxon>Sar</taxon>
        <taxon>Stramenopiles</taxon>
        <taxon>Oomycota</taxon>
        <taxon>Peronosporomycetes</taxon>
        <taxon>Peronosporales</taxon>
        <taxon>Peronosporaceae</taxon>
        <taxon>Phytophthora</taxon>
    </lineage>
</organism>
<dbReference type="OrthoDB" id="113189at2759"/>
<dbReference type="InterPro" id="IPR013762">
    <property type="entry name" value="Integrase-like_cat_sf"/>
</dbReference>
<evidence type="ECO:0000313" key="2">
    <source>
        <dbReference type="EMBL" id="GMF20162.1"/>
    </source>
</evidence>
<protein>
    <submittedName>
        <fullName evidence="2">Unnamed protein product</fullName>
    </submittedName>
</protein>
<gene>
    <name evidence="2" type="ORF">Pfra01_000231600</name>
</gene>
<dbReference type="GO" id="GO:0003677">
    <property type="term" value="F:DNA binding"/>
    <property type="evidence" value="ECO:0007669"/>
    <property type="project" value="InterPro"/>
</dbReference>
<feature type="compositionally biased region" description="Basic residues" evidence="1">
    <location>
        <begin position="212"/>
        <end position="222"/>
    </location>
</feature>
<reference evidence="2" key="1">
    <citation type="submission" date="2023-04" db="EMBL/GenBank/DDBJ databases">
        <title>Phytophthora fragariaefolia NBRC 109709.</title>
        <authorList>
            <person name="Ichikawa N."/>
            <person name="Sato H."/>
            <person name="Tonouchi N."/>
        </authorList>
    </citation>
    <scope>NUCLEOTIDE SEQUENCE</scope>
    <source>
        <strain evidence="2">NBRC 109709</strain>
    </source>
</reference>